<evidence type="ECO:0000256" key="1">
    <source>
        <dbReference type="ARBA" id="ARBA00010578"/>
    </source>
</evidence>
<dbReference type="InterPro" id="IPR029175">
    <property type="entry name" value="EXOC2/Sec5"/>
</dbReference>
<proteinExistence type="inferred from homology"/>
<dbReference type="GO" id="GO:0006887">
    <property type="term" value="P:exocytosis"/>
    <property type="evidence" value="ECO:0007669"/>
    <property type="project" value="UniProtKB-KW"/>
</dbReference>
<dbReference type="Pfam" id="PF15469">
    <property type="entry name" value="Sec5"/>
    <property type="match status" value="1"/>
</dbReference>
<reference evidence="7" key="1">
    <citation type="journal article" date="2020" name="Stud. Mycol.">
        <title>101 Dothideomycetes genomes: a test case for predicting lifestyles and emergence of pathogens.</title>
        <authorList>
            <person name="Haridas S."/>
            <person name="Albert R."/>
            <person name="Binder M."/>
            <person name="Bloem J."/>
            <person name="Labutti K."/>
            <person name="Salamov A."/>
            <person name="Andreopoulos B."/>
            <person name="Baker S."/>
            <person name="Barry K."/>
            <person name="Bills G."/>
            <person name="Bluhm B."/>
            <person name="Cannon C."/>
            <person name="Castanera R."/>
            <person name="Culley D."/>
            <person name="Daum C."/>
            <person name="Ezra D."/>
            <person name="Gonzalez J."/>
            <person name="Henrissat B."/>
            <person name="Kuo A."/>
            <person name="Liang C."/>
            <person name="Lipzen A."/>
            <person name="Lutzoni F."/>
            <person name="Magnuson J."/>
            <person name="Mondo S."/>
            <person name="Nolan M."/>
            <person name="Ohm R."/>
            <person name="Pangilinan J."/>
            <person name="Park H.-J."/>
            <person name="Ramirez L."/>
            <person name="Alfaro M."/>
            <person name="Sun H."/>
            <person name="Tritt A."/>
            <person name="Yoshinaga Y."/>
            <person name="Zwiers L.-H."/>
            <person name="Turgeon B."/>
            <person name="Goodwin S."/>
            <person name="Spatafora J."/>
            <person name="Crous P."/>
            <person name="Grigoriev I."/>
        </authorList>
    </citation>
    <scope>NUCLEOTIDE SEQUENCE</scope>
    <source>
        <strain evidence="7">CBS 473.64</strain>
    </source>
</reference>
<dbReference type="EMBL" id="MU006820">
    <property type="protein sequence ID" value="KAF2634555.1"/>
    <property type="molecule type" value="Genomic_DNA"/>
</dbReference>
<comment type="function">
    <text evidence="4">Component of the exocyst complex involved in the docking of exocytic vesicles with fusion sites on the plasma membrane.</text>
</comment>
<feature type="region of interest" description="Disordered" evidence="5">
    <location>
        <begin position="191"/>
        <end position="218"/>
    </location>
</feature>
<evidence type="ECO:0000313" key="7">
    <source>
        <dbReference type="EMBL" id="KAF2634555.1"/>
    </source>
</evidence>
<organism evidence="7 8">
    <name type="scientific">Massarina eburnea CBS 473.64</name>
    <dbReference type="NCBI Taxonomy" id="1395130"/>
    <lineage>
        <taxon>Eukaryota</taxon>
        <taxon>Fungi</taxon>
        <taxon>Dikarya</taxon>
        <taxon>Ascomycota</taxon>
        <taxon>Pezizomycotina</taxon>
        <taxon>Dothideomycetes</taxon>
        <taxon>Pleosporomycetidae</taxon>
        <taxon>Pleosporales</taxon>
        <taxon>Massarineae</taxon>
        <taxon>Massarinaceae</taxon>
        <taxon>Massarina</taxon>
    </lineage>
</organism>
<dbReference type="PANTHER" id="PTHR13043:SF1">
    <property type="entry name" value="EXOCYST COMPLEX COMPONENT 2"/>
    <property type="match status" value="1"/>
</dbReference>
<keyword evidence="4" id="KW-0653">Protein transport</keyword>
<evidence type="ECO:0000256" key="3">
    <source>
        <dbReference type="ARBA" id="ARBA00022483"/>
    </source>
</evidence>
<evidence type="ECO:0000313" key="8">
    <source>
        <dbReference type="Proteomes" id="UP000799753"/>
    </source>
</evidence>
<gene>
    <name evidence="7" type="ORF">P280DRAFT_554492</name>
</gene>
<feature type="compositionally biased region" description="Acidic residues" evidence="5">
    <location>
        <begin position="27"/>
        <end position="38"/>
    </location>
</feature>
<protein>
    <recommendedName>
        <fullName evidence="4">Exocyst complex component SEC5</fullName>
    </recommendedName>
</protein>
<evidence type="ECO:0000256" key="5">
    <source>
        <dbReference type="SAM" id="MobiDB-lite"/>
    </source>
</evidence>
<dbReference type="Proteomes" id="UP000799753">
    <property type="component" value="Unassembled WGS sequence"/>
</dbReference>
<dbReference type="GO" id="GO:0006893">
    <property type="term" value="P:Golgi to plasma membrane transport"/>
    <property type="evidence" value="ECO:0007669"/>
    <property type="project" value="UniProtKB-UniRule"/>
</dbReference>
<comment type="subunit">
    <text evidence="4">Component of the exocyst complex.</text>
</comment>
<name>A0A6A6RHG3_9PLEO</name>
<feature type="domain" description="Exocyst complex component EXOC2/Sec5 N-terminal" evidence="6">
    <location>
        <begin position="91"/>
        <end position="1041"/>
    </location>
</feature>
<comment type="similarity">
    <text evidence="1 4">Belongs to the SEC5 family.</text>
</comment>
<dbReference type="InterPro" id="IPR039481">
    <property type="entry name" value="EXOC2/Sec5_N_dom"/>
</dbReference>
<sequence length="1049" mass="116943">MESMETQLLNKYNIPSLFPSAWPAEKDGDDSDNSEEEAAPVMAARIASVQVQRRKSRYSVLEGGGGFARKRDGVEKTKDGLENLVQKDEGDPLGTYPSVVQVLRQRGLGVEDDFKLRNRFLLSSTTFSPALFLSQVHNEASTDSLLQGLDFLSRSIEKKSASLKVLVEANFERFVGAKATIDRVYNEMRDVGTDPEAPASPGRLPPHARVPSRNSFAGRQTSATRASLVLGAKQVDEKKKKNALAKESEYGVHGIKVPLTEVAIKAEEVWGPALGGREKEETLKSILWSVEKNRGLFELGSAIQDGIRRKDHDTIVEEYTRARKLAEDARYIVEQANYSKMPLTDTQIHQIIVTARMWADVEQQIEAFKRDAWKRLTSTHFTKQQNQHQSTAEDTKSDQYMELISIMLELGVEDSPIWVWLLSRYEYLKSRLTSTCDRIQVEIEVLRRHLANSPKPSLKLLLKHLRAVPTSKNISVEPGKLDSVKVIEFWEHMYASMTALLGIGGGLLGELVEYWDIVQSFVEGRGQKMLPMGFNNQSSVHHTLSSSNLRDLEEGMAELISVIREVLFSFFAEPPIDDISALFSPLPTSATPTTPRTPMSAALSPMASKFRLDASNMPPPSPSRGEAWEKYAFWPPNSNALSGCHYLAKTLVLIGTAANELASLRLAETGSTAKIDDVLRQLVGGVRERCVQAVCTAWNTDAENIKVLEDWTRDPDRKDITAMPSRFLAVQSFLLNNLQKIMYIEASTKTNVDVIISPSNKLLQMVRSQFVTSLYRTLSGMVECAEKGRRALGKEFEIKDDDLAVNEEEIEDGSWGKVDATKQSIRLLLTLSNMSSFQTEISPQLLTLFETLFSVQLTDETNRIRDVLSQLDSQLFRSYTKPHSVRIDATIKSGITSPTWAAGSGPGKADADRDPSPYVFSVLLDLVIVHTEVSTTSAPLTSRILRALFESTSTSLINTFTQLDSCDLSCLMQATLDVEFMAQTLASYTTDKAGQIQTDIYQVLDGKTDNSARVRLQEELGALRGVLKRLREGTRVEFACFRGRKKEGR</sequence>
<dbReference type="OrthoDB" id="26242at2759"/>
<keyword evidence="2 4" id="KW-0813">Transport</keyword>
<dbReference type="GO" id="GO:0000145">
    <property type="term" value="C:exocyst"/>
    <property type="evidence" value="ECO:0007669"/>
    <property type="project" value="UniProtKB-UniRule"/>
</dbReference>
<evidence type="ECO:0000256" key="2">
    <source>
        <dbReference type="ARBA" id="ARBA00022448"/>
    </source>
</evidence>
<accession>A0A6A6RHG3</accession>
<keyword evidence="3 4" id="KW-0268">Exocytosis</keyword>
<dbReference type="AlphaFoldDB" id="A0A6A6RHG3"/>
<feature type="region of interest" description="Disordered" evidence="5">
    <location>
        <begin position="17"/>
        <end position="39"/>
    </location>
</feature>
<keyword evidence="8" id="KW-1185">Reference proteome</keyword>
<dbReference type="PANTHER" id="PTHR13043">
    <property type="entry name" value="EXOCYST COMPLEX COMPONENT SEC5"/>
    <property type="match status" value="1"/>
</dbReference>
<evidence type="ECO:0000259" key="6">
    <source>
        <dbReference type="Pfam" id="PF15469"/>
    </source>
</evidence>
<dbReference type="GO" id="GO:0015031">
    <property type="term" value="P:protein transport"/>
    <property type="evidence" value="ECO:0007669"/>
    <property type="project" value="UniProtKB-KW"/>
</dbReference>
<evidence type="ECO:0000256" key="4">
    <source>
        <dbReference type="RuleBase" id="RU365069"/>
    </source>
</evidence>